<dbReference type="PANTHER" id="PTHR35863">
    <property type="entry name" value="COBALT-PRECORRIN-5B C(1)-METHYLTRANSFERASE"/>
    <property type="match status" value="1"/>
</dbReference>
<dbReference type="Pfam" id="PF01888">
    <property type="entry name" value="CbiD"/>
    <property type="match status" value="1"/>
</dbReference>
<dbReference type="UniPathway" id="UPA00148">
    <property type="reaction ID" value="UER00227"/>
</dbReference>
<evidence type="ECO:0000256" key="4">
    <source>
        <dbReference type="ARBA" id="ARBA00022691"/>
    </source>
</evidence>
<evidence type="ECO:0000313" key="8">
    <source>
        <dbReference type="Proteomes" id="UP000038011"/>
    </source>
</evidence>
<gene>
    <name evidence="5" type="primary">cbiD</name>
    <name evidence="7" type="ORF">SU32_00385</name>
</gene>
<organism evidence="7 8">
    <name type="scientific">Ahrensia marina</name>
    <dbReference type="NCBI Taxonomy" id="1514904"/>
    <lineage>
        <taxon>Bacteria</taxon>
        <taxon>Pseudomonadati</taxon>
        <taxon>Pseudomonadota</taxon>
        <taxon>Alphaproteobacteria</taxon>
        <taxon>Hyphomicrobiales</taxon>
        <taxon>Ahrensiaceae</taxon>
        <taxon>Ahrensia</taxon>
    </lineage>
</organism>
<dbReference type="GO" id="GO:0019251">
    <property type="term" value="P:anaerobic cobalamin biosynthetic process"/>
    <property type="evidence" value="ECO:0007669"/>
    <property type="project" value="UniProtKB-UniRule"/>
</dbReference>
<keyword evidence="3 5" id="KW-0808">Transferase</keyword>
<dbReference type="STRING" id="1514904.SU32_00385"/>
<keyword evidence="2 5" id="KW-0489">Methyltransferase</keyword>
<dbReference type="Gene3D" id="3.30.2110.10">
    <property type="entry name" value="CbiD-like"/>
    <property type="match status" value="1"/>
</dbReference>
<dbReference type="OrthoDB" id="6439987at2"/>
<protein>
    <recommendedName>
        <fullName evidence="5">Cobalt-precorrin-5B C(1)-methyltransferase</fullName>
        <ecNumber evidence="5">2.1.1.195</ecNumber>
    </recommendedName>
    <alternativeName>
        <fullName evidence="5">Cobalt-precorrin-6A synthase</fullName>
    </alternativeName>
</protein>
<dbReference type="AlphaFoldDB" id="A0A0N0E911"/>
<dbReference type="PIRSF" id="PIRSF026782">
    <property type="entry name" value="CbiD"/>
    <property type="match status" value="1"/>
</dbReference>
<comment type="function">
    <text evidence="5">Catalyzes the methylation of C-1 in cobalt-precorrin-5B to form cobalt-precorrin-6A.</text>
</comment>
<dbReference type="InterPro" id="IPR036074">
    <property type="entry name" value="CbiD_sf"/>
</dbReference>
<dbReference type="PANTHER" id="PTHR35863:SF1">
    <property type="entry name" value="COBALT-PRECORRIN-5B C(1)-METHYLTRANSFERASE"/>
    <property type="match status" value="1"/>
</dbReference>
<evidence type="ECO:0000256" key="1">
    <source>
        <dbReference type="ARBA" id="ARBA00022573"/>
    </source>
</evidence>
<dbReference type="Proteomes" id="UP000038011">
    <property type="component" value="Unassembled WGS sequence"/>
</dbReference>
<evidence type="ECO:0000256" key="3">
    <source>
        <dbReference type="ARBA" id="ARBA00022679"/>
    </source>
</evidence>
<evidence type="ECO:0000256" key="5">
    <source>
        <dbReference type="HAMAP-Rule" id="MF_00787"/>
    </source>
</evidence>
<feature type="region of interest" description="Disordered" evidence="6">
    <location>
        <begin position="1"/>
        <end position="20"/>
    </location>
</feature>
<evidence type="ECO:0000256" key="2">
    <source>
        <dbReference type="ARBA" id="ARBA00022603"/>
    </source>
</evidence>
<name>A0A0N0E911_9HYPH</name>
<dbReference type="HAMAP" id="MF_00787">
    <property type="entry name" value="CbiD"/>
    <property type="match status" value="1"/>
</dbReference>
<dbReference type="NCBIfam" id="TIGR00312">
    <property type="entry name" value="cbiD"/>
    <property type="match status" value="1"/>
</dbReference>
<evidence type="ECO:0000313" key="7">
    <source>
        <dbReference type="EMBL" id="KPB02968.1"/>
    </source>
</evidence>
<dbReference type="GO" id="GO:0032259">
    <property type="term" value="P:methylation"/>
    <property type="evidence" value="ECO:0007669"/>
    <property type="project" value="UniProtKB-KW"/>
</dbReference>
<reference evidence="7 8" key="1">
    <citation type="submission" date="2015-01" db="EMBL/GenBank/DDBJ databases">
        <title>Ahrensia donghaiensis sp. nov., a novel dimethylsulphoniopropionate-cleavage bacterium isolated from seawater and emended descriptions of the genus Ahrensia and Ahrensia kielensis.</title>
        <authorList>
            <person name="Liu J."/>
        </authorList>
    </citation>
    <scope>NUCLEOTIDE SEQUENCE [LARGE SCALE GENOMIC DNA]</scope>
    <source>
        <strain evidence="7 8">LZD062</strain>
    </source>
</reference>
<dbReference type="InterPro" id="IPR002748">
    <property type="entry name" value="CbiD"/>
</dbReference>
<comment type="pathway">
    <text evidence="5">Cofactor biosynthesis; adenosylcobalamin biosynthesis; cob(II)yrinate a,c-diamide from sirohydrochlorin (anaerobic route): step 6/10.</text>
</comment>
<keyword evidence="8" id="KW-1185">Reference proteome</keyword>
<sequence>MPQADEPDAGLRKPGGPLRRGWTTGACATAATKAALTALLTGKFPDPVSITLPKGEQPAFALAKENLGVNFAEAAIVKDAGDDPDITHGAMICVRVESSDEGVIFAAGEGVGTVTLEGLPLPVGQASINPVPRKLMTDVVQELCAQHNVSPDFKITVSIPGGEALAQKTWNPRLGIKGGLSILGTTGIVHPFSCSSWIHSIHRGIDVARAAGINHVLGATGSTSEDAAVKIYGFETIAQLDMGDFAGGLLKYLREHPIEKITIAGGFAKMVKLAQGAVDLHSARSQVDMNFLAVLTEKTAAQPHLNQNFKDRILNANTAAQVLELTRANGIDLTAPIAERARKTALDVLRGAPVDLEIMIVDRKGNVLHQTGFSRP</sequence>
<dbReference type="PATRIC" id="fig|1514904.3.peg.78"/>
<keyword evidence="1 5" id="KW-0169">Cobalamin biosynthesis</keyword>
<dbReference type="EMBL" id="JXMU01000001">
    <property type="protein sequence ID" value="KPB02968.1"/>
    <property type="molecule type" value="Genomic_DNA"/>
</dbReference>
<comment type="similarity">
    <text evidence="5">Belongs to the CbiD family.</text>
</comment>
<comment type="catalytic activity">
    <reaction evidence="5">
        <text>Co-precorrin-5B + S-adenosyl-L-methionine = Co-precorrin-6A + S-adenosyl-L-homocysteine</text>
        <dbReference type="Rhea" id="RHEA:26285"/>
        <dbReference type="ChEBI" id="CHEBI:57856"/>
        <dbReference type="ChEBI" id="CHEBI:59789"/>
        <dbReference type="ChEBI" id="CHEBI:60063"/>
        <dbReference type="ChEBI" id="CHEBI:60064"/>
        <dbReference type="EC" id="2.1.1.195"/>
    </reaction>
</comment>
<dbReference type="GO" id="GO:0043780">
    <property type="term" value="F:cobalt-precorrin-5B C1-methyltransferase activity"/>
    <property type="evidence" value="ECO:0007669"/>
    <property type="project" value="RHEA"/>
</dbReference>
<evidence type="ECO:0000256" key="6">
    <source>
        <dbReference type="SAM" id="MobiDB-lite"/>
    </source>
</evidence>
<proteinExistence type="inferred from homology"/>
<dbReference type="EC" id="2.1.1.195" evidence="5"/>
<dbReference type="NCBIfam" id="NF000849">
    <property type="entry name" value="PRK00075.1-1"/>
    <property type="match status" value="1"/>
</dbReference>
<keyword evidence="4 5" id="KW-0949">S-adenosyl-L-methionine</keyword>
<dbReference type="RefSeq" id="WP_053997547.1">
    <property type="nucleotide sequence ID" value="NZ_JXMU01000001.1"/>
</dbReference>
<dbReference type="SUPFAM" id="SSF111342">
    <property type="entry name" value="CbiD-like"/>
    <property type="match status" value="1"/>
</dbReference>
<comment type="caution">
    <text evidence="7">The sequence shown here is derived from an EMBL/GenBank/DDBJ whole genome shotgun (WGS) entry which is preliminary data.</text>
</comment>
<accession>A0A0N0E911</accession>